<dbReference type="SUPFAM" id="SSF49899">
    <property type="entry name" value="Concanavalin A-like lectins/glucanases"/>
    <property type="match status" value="1"/>
</dbReference>
<reference evidence="3" key="2">
    <citation type="submission" date="2014-05" db="EMBL/GenBank/DDBJ databases">
        <title>The genome and life-stage specific transcriptomes of Globodera pallida elucidate key aspects of plant parasitism by a cyst nematode.</title>
        <authorList>
            <person name="Cotton J.A."/>
            <person name="Lilley C.J."/>
            <person name="Jones L.M."/>
            <person name="Kikuchi T."/>
            <person name="Reid A.J."/>
            <person name="Thorpe P."/>
            <person name="Tsai I.J."/>
            <person name="Beasley H."/>
            <person name="Blok V."/>
            <person name="Cock P.J.A."/>
            <person name="Van den Akker S.E."/>
            <person name="Holroyd N."/>
            <person name="Hunt M."/>
            <person name="Mantelin S."/>
            <person name="Naghra H."/>
            <person name="Pain A."/>
            <person name="Palomares-Rius J.E."/>
            <person name="Zarowiecki M."/>
            <person name="Berriman M."/>
            <person name="Jones J.T."/>
            <person name="Urwin P.E."/>
        </authorList>
    </citation>
    <scope>NUCLEOTIDE SEQUENCE [LARGE SCALE GENOMIC DNA]</scope>
    <source>
        <strain evidence="3">Lindley</strain>
    </source>
</reference>
<keyword evidence="3" id="KW-1185">Reference proteome</keyword>
<dbReference type="AlphaFoldDB" id="A0A183BKC4"/>
<keyword evidence="1" id="KW-0812">Transmembrane</keyword>
<keyword evidence="1" id="KW-1133">Transmembrane helix</keyword>
<name>A0A183BKC4_GLOPA</name>
<dbReference type="Pfam" id="PF00622">
    <property type="entry name" value="SPRY"/>
    <property type="match status" value="1"/>
</dbReference>
<dbReference type="CDD" id="cd12885">
    <property type="entry name" value="SPRY_RanBP_like"/>
    <property type="match status" value="1"/>
</dbReference>
<evidence type="ECO:0000313" key="4">
    <source>
        <dbReference type="WBParaSite" id="GPLIN_000105400"/>
    </source>
</evidence>
<reference evidence="4" key="3">
    <citation type="submission" date="2016-06" db="UniProtKB">
        <authorList>
            <consortium name="WormBaseParasite"/>
        </authorList>
    </citation>
    <scope>IDENTIFICATION</scope>
</reference>
<proteinExistence type="predicted"/>
<evidence type="ECO:0000313" key="3">
    <source>
        <dbReference type="Proteomes" id="UP000050741"/>
    </source>
</evidence>
<feature type="transmembrane region" description="Helical" evidence="1">
    <location>
        <begin position="7"/>
        <end position="26"/>
    </location>
</feature>
<organism evidence="3 4">
    <name type="scientific">Globodera pallida</name>
    <name type="common">Potato cyst nematode worm</name>
    <name type="synonym">Heterodera pallida</name>
    <dbReference type="NCBI Taxonomy" id="36090"/>
    <lineage>
        <taxon>Eukaryota</taxon>
        <taxon>Metazoa</taxon>
        <taxon>Ecdysozoa</taxon>
        <taxon>Nematoda</taxon>
        <taxon>Chromadorea</taxon>
        <taxon>Rhabditida</taxon>
        <taxon>Tylenchina</taxon>
        <taxon>Tylenchomorpha</taxon>
        <taxon>Tylenchoidea</taxon>
        <taxon>Heteroderidae</taxon>
        <taxon>Heteroderinae</taxon>
        <taxon>Globodera</taxon>
    </lineage>
</organism>
<protein>
    <submittedName>
        <fullName evidence="4">SPRY domain-containing protein</fullName>
    </submittedName>
</protein>
<keyword evidence="1" id="KW-0472">Membrane</keyword>
<dbReference type="InterPro" id="IPR044736">
    <property type="entry name" value="Gid1/RanBPM/SPLA_SPRY"/>
</dbReference>
<evidence type="ECO:0000259" key="2">
    <source>
        <dbReference type="Pfam" id="PF00622"/>
    </source>
</evidence>
<dbReference type="Gene3D" id="2.60.120.920">
    <property type="match status" value="1"/>
</dbReference>
<dbReference type="WBParaSite" id="GPLIN_000105400">
    <property type="protein sequence ID" value="GPLIN_000105400"/>
    <property type="gene ID" value="GPLIN_000105400"/>
</dbReference>
<reference evidence="3" key="1">
    <citation type="submission" date="2013-12" db="EMBL/GenBank/DDBJ databases">
        <authorList>
            <person name="Aslett M."/>
        </authorList>
    </citation>
    <scope>NUCLEOTIDE SEQUENCE [LARGE SCALE GENOMIC DNA]</scope>
    <source>
        <strain evidence="3">Lindley</strain>
    </source>
</reference>
<feature type="domain" description="SPRY" evidence="2">
    <location>
        <begin position="129"/>
        <end position="221"/>
    </location>
</feature>
<evidence type="ECO:0000256" key="1">
    <source>
        <dbReference type="SAM" id="Phobius"/>
    </source>
</evidence>
<dbReference type="InterPro" id="IPR043136">
    <property type="entry name" value="B30.2/SPRY_sf"/>
</dbReference>
<dbReference type="Proteomes" id="UP000050741">
    <property type="component" value="Unassembled WGS sequence"/>
</dbReference>
<sequence length="264" mass="29792">MKQIDPFQIAGSIVLFIFVICTVHQLNKQNAIVVAELRGQKQSNANKFAEIEQKNDKLEQYQNEQQPNIVHLQKTVAVLCETGLINRWDSDCHDALELTQHRLVAQHFGENSVWHSVRAEKPMAENPCFEVQIVVEKGRISIGLAIERMPLDKSVGNLKYTYAYESDGTFWGHEVAGCDHTDEGRPFIDGKPKFGVYDVIGCGVNLETGQIIYMLNGLRLDTTGCSSNLPTLCLRAFRWTCLAPKFKQILAPISNFHFKIADEI</sequence>
<dbReference type="InterPro" id="IPR013320">
    <property type="entry name" value="ConA-like_dom_sf"/>
</dbReference>
<accession>A0A183BKC4</accession>
<dbReference type="InterPro" id="IPR003877">
    <property type="entry name" value="SPRY_dom"/>
</dbReference>